<name>A0A396JI36_MEDTR</name>
<dbReference type="Gramene" id="rna1389">
    <property type="protein sequence ID" value="RHN77886.1"/>
    <property type="gene ID" value="gene1389"/>
</dbReference>
<keyword evidence="1" id="KW-0808">Transferase</keyword>
<evidence type="ECO:0000313" key="1">
    <source>
        <dbReference type="EMBL" id="RHN77886.1"/>
    </source>
</evidence>
<protein>
    <submittedName>
        <fullName evidence="1">Putative trans-zeatin O-beta-D-glucosyltransferase</fullName>
        <ecNumber evidence="1">2.4.1.203</ecNumber>
    </submittedName>
</protein>
<organism evidence="1">
    <name type="scientific">Medicago truncatula</name>
    <name type="common">Barrel medic</name>
    <name type="synonym">Medicago tribuloides</name>
    <dbReference type="NCBI Taxonomy" id="3880"/>
    <lineage>
        <taxon>Eukaryota</taxon>
        <taxon>Viridiplantae</taxon>
        <taxon>Streptophyta</taxon>
        <taxon>Embryophyta</taxon>
        <taxon>Tracheophyta</taxon>
        <taxon>Spermatophyta</taxon>
        <taxon>Magnoliopsida</taxon>
        <taxon>eudicotyledons</taxon>
        <taxon>Gunneridae</taxon>
        <taxon>Pentapetalae</taxon>
        <taxon>rosids</taxon>
        <taxon>fabids</taxon>
        <taxon>Fabales</taxon>
        <taxon>Fabaceae</taxon>
        <taxon>Papilionoideae</taxon>
        <taxon>50 kb inversion clade</taxon>
        <taxon>NPAAA clade</taxon>
        <taxon>Hologalegina</taxon>
        <taxon>IRL clade</taxon>
        <taxon>Trifolieae</taxon>
        <taxon>Medicago</taxon>
    </lineage>
</organism>
<proteinExistence type="predicted"/>
<accession>A0A396JI36</accession>
<reference evidence="1" key="1">
    <citation type="journal article" date="2018" name="Nat. Plants">
        <title>Whole-genome landscape of Medicago truncatula symbiotic genes.</title>
        <authorList>
            <person name="Pecrix Y."/>
            <person name="Gamas P."/>
            <person name="Carrere S."/>
        </authorList>
    </citation>
    <scope>NUCLEOTIDE SEQUENCE</scope>
    <source>
        <tissue evidence="1">Leaves</tissue>
    </source>
</reference>
<dbReference type="GO" id="GO:0050403">
    <property type="term" value="F:trans-zeatin O-beta-D-glucosyltransferase activity"/>
    <property type="evidence" value="ECO:0007669"/>
    <property type="project" value="UniProtKB-EC"/>
</dbReference>
<gene>
    <name evidence="1" type="ORF">MtrunA17_Chr1g0159561</name>
</gene>
<dbReference type="EC" id="2.4.1.203" evidence="1"/>
<sequence>MNWLLLQILRMLREREIKLKNVVSTSMDEGGVSRMEMDSFIAHITRYLLCFLARQMLLS</sequence>
<keyword evidence="1" id="KW-0328">Glycosyltransferase</keyword>
<comment type="caution">
    <text evidence="1">The sequence shown here is derived from an EMBL/GenBank/DDBJ whole genome shotgun (WGS) entry which is preliminary data.</text>
</comment>
<dbReference type="AlphaFoldDB" id="A0A396JI36"/>
<dbReference type="EMBL" id="PSQE01000001">
    <property type="protein sequence ID" value="RHN77886.1"/>
    <property type="molecule type" value="Genomic_DNA"/>
</dbReference>
<dbReference type="Proteomes" id="UP000265566">
    <property type="component" value="Chromosome 1"/>
</dbReference>